<sequence>MAAEELASSMIFTRCLIQDQLGLVLVDGARERNLISLRIVSKLKLPLQPHPAPYVVQSPYEDKFNMVVSQVAVTFSIGHYEDQVLCDVVLNLPSSLVLGQPWFRDRQVCFTSRRSKRFRIQSRNKVFVVNPLAPEAAAEDLKELHRLQEEYQKAILVKPWLGKVDQAKTQPEQDNPCFSLQKQSIEANNSADDEEARQSHNSSRNASVDVDGGIGARGEAPEPAIDARINPETRAAELPNSPPTKQSRRETQLVGALGATSNSANAAETFNPTPGISGVVSLEPNIPVIGDSIRAKPFLFVKNTADEDPLLGGSNQVDSIKLADGEPSRDVPGSCTINQFIAMRSDSQTPNLTLSLLGSENLNSDDGGEISGHDSPRLRCIPCIESIEECNSLIKKADSCPGLKDEAVNQKAPIWRSSSRRCVLPESGNKENRSLGVIVPTESMKGAKWSPKKMQELEFRQKEVAARVEEAAKVFQKLEFELPSFDPIYEQFCADFDKRKDQALRAKLFEEGEPDLIPNCPPFTSQLLDKEAIKVGKKKGRIWPSQNPCSGYILWRHGSLNWLGGNSILRDCFSDKVSLFPMVCSVDSDDVINVVFQGLKVAASKLENCQKMVKSGNCFVKPTLELNSRRMDLIQIQRLPQHETRYFCEQRKGIG</sequence>
<organism evidence="2 3">
    <name type="scientific">Linum trigynum</name>
    <dbReference type="NCBI Taxonomy" id="586398"/>
    <lineage>
        <taxon>Eukaryota</taxon>
        <taxon>Viridiplantae</taxon>
        <taxon>Streptophyta</taxon>
        <taxon>Embryophyta</taxon>
        <taxon>Tracheophyta</taxon>
        <taxon>Spermatophyta</taxon>
        <taxon>Magnoliopsida</taxon>
        <taxon>eudicotyledons</taxon>
        <taxon>Gunneridae</taxon>
        <taxon>Pentapetalae</taxon>
        <taxon>rosids</taxon>
        <taxon>fabids</taxon>
        <taxon>Malpighiales</taxon>
        <taxon>Linaceae</taxon>
        <taxon>Linum</taxon>
    </lineage>
</organism>
<dbReference type="CDD" id="cd00303">
    <property type="entry name" value="retropepsin_like"/>
    <property type="match status" value="1"/>
</dbReference>
<name>A0AAV2FV79_9ROSI</name>
<evidence type="ECO:0000313" key="2">
    <source>
        <dbReference type="EMBL" id="CAL1401857.1"/>
    </source>
</evidence>
<dbReference type="PANTHER" id="PTHR35046">
    <property type="entry name" value="ZINC KNUCKLE (CCHC-TYPE) FAMILY PROTEIN"/>
    <property type="match status" value="1"/>
</dbReference>
<reference evidence="2 3" key="1">
    <citation type="submission" date="2024-04" db="EMBL/GenBank/DDBJ databases">
        <authorList>
            <person name="Fracassetti M."/>
        </authorList>
    </citation>
    <scope>NUCLEOTIDE SEQUENCE [LARGE SCALE GENOMIC DNA]</scope>
</reference>
<evidence type="ECO:0000256" key="1">
    <source>
        <dbReference type="SAM" id="MobiDB-lite"/>
    </source>
</evidence>
<protein>
    <submittedName>
        <fullName evidence="2">Uncharacterized protein</fullName>
    </submittedName>
</protein>
<keyword evidence="3" id="KW-1185">Reference proteome</keyword>
<dbReference type="InterPro" id="IPR021109">
    <property type="entry name" value="Peptidase_aspartic_dom_sf"/>
</dbReference>
<accession>A0AAV2FV79</accession>
<dbReference type="EMBL" id="OZ034820">
    <property type="protein sequence ID" value="CAL1401857.1"/>
    <property type="molecule type" value="Genomic_DNA"/>
</dbReference>
<gene>
    <name evidence="2" type="ORF">LTRI10_LOCUS41895</name>
</gene>
<evidence type="ECO:0000313" key="3">
    <source>
        <dbReference type="Proteomes" id="UP001497516"/>
    </source>
</evidence>
<dbReference type="AlphaFoldDB" id="A0AAV2FV79"/>
<feature type="region of interest" description="Disordered" evidence="1">
    <location>
        <begin position="186"/>
        <end position="250"/>
    </location>
</feature>
<proteinExistence type="predicted"/>
<dbReference type="Proteomes" id="UP001497516">
    <property type="component" value="Chromosome 7"/>
</dbReference>
<dbReference type="PANTHER" id="PTHR35046:SF9">
    <property type="entry name" value="RNA-DIRECTED DNA POLYMERASE"/>
    <property type="match status" value="1"/>
</dbReference>
<dbReference type="Gene3D" id="2.40.70.10">
    <property type="entry name" value="Acid Proteases"/>
    <property type="match status" value="1"/>
</dbReference>